<evidence type="ECO:0000313" key="12">
    <source>
        <dbReference type="Proteomes" id="UP000802392"/>
    </source>
</evidence>
<dbReference type="InterPro" id="IPR003374">
    <property type="entry name" value="ApbE-like_sf"/>
</dbReference>
<comment type="catalytic activity">
    <reaction evidence="10">
        <text>L-threonyl-[protein] + FAD = FMN-L-threonyl-[protein] + AMP + H(+)</text>
        <dbReference type="Rhea" id="RHEA:36847"/>
        <dbReference type="Rhea" id="RHEA-COMP:11060"/>
        <dbReference type="Rhea" id="RHEA-COMP:11061"/>
        <dbReference type="ChEBI" id="CHEBI:15378"/>
        <dbReference type="ChEBI" id="CHEBI:30013"/>
        <dbReference type="ChEBI" id="CHEBI:57692"/>
        <dbReference type="ChEBI" id="CHEBI:74257"/>
        <dbReference type="ChEBI" id="CHEBI:456215"/>
        <dbReference type="EC" id="2.7.1.180"/>
    </reaction>
</comment>
<evidence type="ECO:0000256" key="9">
    <source>
        <dbReference type="ARBA" id="ARBA00031306"/>
    </source>
</evidence>
<dbReference type="EC" id="2.7.1.180" evidence="2"/>
<organism evidence="11 12">
    <name type="scientific">Paenarthrobacter ilicis</name>
    <dbReference type="NCBI Taxonomy" id="43665"/>
    <lineage>
        <taxon>Bacteria</taxon>
        <taxon>Bacillati</taxon>
        <taxon>Actinomycetota</taxon>
        <taxon>Actinomycetes</taxon>
        <taxon>Micrococcales</taxon>
        <taxon>Micrococcaceae</taxon>
        <taxon>Paenarthrobacter</taxon>
    </lineage>
</organism>
<protein>
    <recommendedName>
        <fullName evidence="3">FAD:protein FMN transferase</fullName>
        <ecNumber evidence="2">2.7.1.180</ecNumber>
    </recommendedName>
    <alternativeName>
        <fullName evidence="9">Flavin transferase</fullName>
    </alternativeName>
</protein>
<reference evidence="11 12" key="1">
    <citation type="submission" date="2020-03" db="EMBL/GenBank/DDBJ databases">
        <title>Genomic Encyclopedia of Type Strains, Phase III (KMG-III): the genomes of soil and plant-associated and newly described type strains.</title>
        <authorList>
            <person name="Whitman W."/>
        </authorList>
    </citation>
    <scope>NUCLEOTIDE SEQUENCE [LARGE SCALE GENOMIC DNA]</scope>
    <source>
        <strain evidence="11 12">CECT 4207</strain>
    </source>
</reference>
<dbReference type="Proteomes" id="UP000802392">
    <property type="component" value="Unassembled WGS sequence"/>
</dbReference>
<name>A0ABX0TKB8_9MICC</name>
<evidence type="ECO:0000256" key="7">
    <source>
        <dbReference type="ARBA" id="ARBA00022827"/>
    </source>
</evidence>
<keyword evidence="5" id="KW-0808">Transferase</keyword>
<keyword evidence="11" id="KW-0449">Lipoprotein</keyword>
<keyword evidence="8" id="KW-0460">Magnesium</keyword>
<accession>A0ABX0TKB8</accession>
<dbReference type="Pfam" id="PF02424">
    <property type="entry name" value="ApbE"/>
    <property type="match status" value="1"/>
</dbReference>
<evidence type="ECO:0000256" key="8">
    <source>
        <dbReference type="ARBA" id="ARBA00022842"/>
    </source>
</evidence>
<evidence type="ECO:0000256" key="6">
    <source>
        <dbReference type="ARBA" id="ARBA00022723"/>
    </source>
</evidence>
<proteinExistence type="predicted"/>
<dbReference type="PANTHER" id="PTHR30040:SF2">
    <property type="entry name" value="FAD:PROTEIN FMN TRANSFERASE"/>
    <property type="match status" value="1"/>
</dbReference>
<dbReference type="EMBL" id="JAAOZD010000007">
    <property type="protein sequence ID" value="NIJ03014.1"/>
    <property type="molecule type" value="Genomic_DNA"/>
</dbReference>
<sequence length="262" mass="27415">MQQTSSRPQLRARTFHSMGTVVSLTVASTSAPDTAVDELESAVEVLEGIFANLDLTFSLYRSGSEANKVNSGELALAYASESLRDLYAEASEWRLATDGAFTAERPDGRLDLSGIVKAHAVREAELSLRALGLQDWCVNAGGDVLVSGSPAADAAGDPWLAGIVDPGDRQSLLGAYPLAANRALATSGSAERGEHIWTAGSDRPEFIQVSVAATEIVTADVLATAIVAGGTRALDHAVERWGVDVLAVHRDGSLLATPGFRA</sequence>
<keyword evidence="6" id="KW-0479">Metal-binding</keyword>
<evidence type="ECO:0000256" key="10">
    <source>
        <dbReference type="ARBA" id="ARBA00048540"/>
    </source>
</evidence>
<dbReference type="PANTHER" id="PTHR30040">
    <property type="entry name" value="THIAMINE BIOSYNTHESIS LIPOPROTEIN APBE"/>
    <property type="match status" value="1"/>
</dbReference>
<gene>
    <name evidence="11" type="ORF">FHR86_003362</name>
</gene>
<evidence type="ECO:0000256" key="5">
    <source>
        <dbReference type="ARBA" id="ARBA00022679"/>
    </source>
</evidence>
<evidence type="ECO:0000256" key="1">
    <source>
        <dbReference type="ARBA" id="ARBA00001946"/>
    </source>
</evidence>
<keyword evidence="7" id="KW-0274">FAD</keyword>
<dbReference type="SUPFAM" id="SSF143631">
    <property type="entry name" value="ApbE-like"/>
    <property type="match status" value="1"/>
</dbReference>
<keyword evidence="12" id="KW-1185">Reference proteome</keyword>
<dbReference type="RefSeq" id="WP_239528893.1">
    <property type="nucleotide sequence ID" value="NZ_BAAAVO010000005.1"/>
</dbReference>
<evidence type="ECO:0000256" key="3">
    <source>
        <dbReference type="ARBA" id="ARBA00016337"/>
    </source>
</evidence>
<keyword evidence="4" id="KW-0285">Flavoprotein</keyword>
<comment type="cofactor">
    <cofactor evidence="1">
        <name>Mg(2+)</name>
        <dbReference type="ChEBI" id="CHEBI:18420"/>
    </cofactor>
</comment>
<evidence type="ECO:0000256" key="4">
    <source>
        <dbReference type="ARBA" id="ARBA00022630"/>
    </source>
</evidence>
<comment type="caution">
    <text evidence="11">The sequence shown here is derived from an EMBL/GenBank/DDBJ whole genome shotgun (WGS) entry which is preliminary data.</text>
</comment>
<dbReference type="Gene3D" id="3.10.520.10">
    <property type="entry name" value="ApbE-like domains"/>
    <property type="match status" value="2"/>
</dbReference>
<evidence type="ECO:0000313" key="11">
    <source>
        <dbReference type="EMBL" id="NIJ03014.1"/>
    </source>
</evidence>
<evidence type="ECO:0000256" key="2">
    <source>
        <dbReference type="ARBA" id="ARBA00011955"/>
    </source>
</evidence>
<dbReference type="InterPro" id="IPR024932">
    <property type="entry name" value="ApbE"/>
</dbReference>